<accession>A0A9W6UKK7</accession>
<dbReference type="AlphaFoldDB" id="A0A9W6UKK7"/>
<dbReference type="Gene3D" id="1.25.40.10">
    <property type="entry name" value="Tetratricopeptide repeat domain"/>
    <property type="match status" value="1"/>
</dbReference>
<dbReference type="SUPFAM" id="SSF103642">
    <property type="entry name" value="Sec-C motif"/>
    <property type="match status" value="1"/>
</dbReference>
<organism evidence="1 2">
    <name type="scientific">Nocardiopsis ansamitocini</name>
    <dbReference type="NCBI Taxonomy" id="1670832"/>
    <lineage>
        <taxon>Bacteria</taxon>
        <taxon>Bacillati</taxon>
        <taxon>Actinomycetota</taxon>
        <taxon>Actinomycetes</taxon>
        <taxon>Streptosporangiales</taxon>
        <taxon>Nocardiopsidaceae</taxon>
        <taxon>Nocardiopsis</taxon>
    </lineage>
</organism>
<proteinExistence type="predicted"/>
<keyword evidence="2" id="KW-1185">Reference proteome</keyword>
<gene>
    <name evidence="1" type="ORF">Nans01_40640</name>
</gene>
<dbReference type="InterPro" id="IPR011990">
    <property type="entry name" value="TPR-like_helical_dom_sf"/>
</dbReference>
<evidence type="ECO:0000313" key="1">
    <source>
        <dbReference type="EMBL" id="GLU49713.1"/>
    </source>
</evidence>
<dbReference type="Proteomes" id="UP001165092">
    <property type="component" value="Unassembled WGS sequence"/>
</dbReference>
<comment type="caution">
    <text evidence="1">The sequence shown here is derived from an EMBL/GenBank/DDBJ whole genome shotgun (WGS) entry which is preliminary data.</text>
</comment>
<sequence>MRAVASNYAPPMESNQACDFLTGYDQDRLCQQAVRFETDALLFGEDRAELLGEAARFWHRAGQSRHALRLCTEAIAEGDGTGVGAARLRRMEILADQGRIPEFDQDVRALRGSELTESAACSAARLLESLGRAGEALEFYDRACTRPLAELAHFWPLDLARHVGILDALTGRSRLRAETGLPVDALDAKVAAFVSGPASFPTPSCRLPERNAPCGCGAPRRYKNCCGKRAIAADEHRRFARR</sequence>
<evidence type="ECO:0000313" key="2">
    <source>
        <dbReference type="Proteomes" id="UP001165092"/>
    </source>
</evidence>
<dbReference type="EMBL" id="BSQG01000008">
    <property type="protein sequence ID" value="GLU49713.1"/>
    <property type="molecule type" value="Genomic_DNA"/>
</dbReference>
<reference evidence="1" key="1">
    <citation type="submission" date="2023-02" db="EMBL/GenBank/DDBJ databases">
        <title>Nocardiopsis ansamitocini NBRC 112285.</title>
        <authorList>
            <person name="Ichikawa N."/>
            <person name="Sato H."/>
            <person name="Tonouchi N."/>
        </authorList>
    </citation>
    <scope>NUCLEOTIDE SEQUENCE</scope>
    <source>
        <strain evidence="1">NBRC 112285</strain>
    </source>
</reference>
<protein>
    <recommendedName>
        <fullName evidence="3">SEC-C motif-containing protein</fullName>
    </recommendedName>
</protein>
<name>A0A9W6UKK7_9ACTN</name>
<evidence type="ECO:0008006" key="3">
    <source>
        <dbReference type="Google" id="ProtNLM"/>
    </source>
</evidence>